<dbReference type="Gene3D" id="3.40.390.10">
    <property type="entry name" value="Collagenase (Catalytic Domain)"/>
    <property type="match status" value="1"/>
</dbReference>
<keyword evidence="5 7" id="KW-0862">Zinc</keyword>
<evidence type="ECO:0000256" key="5">
    <source>
        <dbReference type="ARBA" id="ARBA00022833"/>
    </source>
</evidence>
<keyword evidence="2 7" id="KW-0645">Protease</keyword>
<organism evidence="9 10">
    <name type="scientific">Trypanosoma rangeli SC58</name>
    <dbReference type="NCBI Taxonomy" id="429131"/>
    <lineage>
        <taxon>Eukaryota</taxon>
        <taxon>Discoba</taxon>
        <taxon>Euglenozoa</taxon>
        <taxon>Kinetoplastea</taxon>
        <taxon>Metakinetoplastina</taxon>
        <taxon>Trypanosomatida</taxon>
        <taxon>Trypanosomatidae</taxon>
        <taxon>Trypanosoma</taxon>
        <taxon>Herpetosoma</taxon>
    </lineage>
</organism>
<dbReference type="GO" id="GO:0006508">
    <property type="term" value="P:proteolysis"/>
    <property type="evidence" value="ECO:0007669"/>
    <property type="project" value="UniProtKB-KW"/>
</dbReference>
<gene>
    <name evidence="9" type="ORF">TRSC58_04069</name>
</gene>
<protein>
    <submittedName>
        <fullName evidence="9">Thimet oligopeptidase</fullName>
    </submittedName>
</protein>
<keyword evidence="3 7" id="KW-0479">Metal-binding</keyword>
<evidence type="ECO:0000313" key="10">
    <source>
        <dbReference type="Proteomes" id="UP000031737"/>
    </source>
</evidence>
<reference evidence="9 10" key="1">
    <citation type="submission" date="2013-07" db="EMBL/GenBank/DDBJ databases">
        <authorList>
            <person name="Stoco P.H."/>
            <person name="Wagner G."/>
            <person name="Gerber A."/>
            <person name="Zaha A."/>
            <person name="Thompson C."/>
            <person name="Bartholomeu D.C."/>
            <person name="Luckemeyer D.D."/>
            <person name="Bahia D."/>
            <person name="Loreto E."/>
            <person name="Prestes E.B."/>
            <person name="Lima F.M."/>
            <person name="Rodrigues-Luiz G."/>
            <person name="Vallejo G.A."/>
            <person name="Filho J.F."/>
            <person name="Monteiro K.M."/>
            <person name="Tyler K.M."/>
            <person name="de Almeida L.G."/>
            <person name="Ortiz M.F."/>
            <person name="Siervo M.A."/>
            <person name="de Moraes M.H."/>
            <person name="Cunha O.L."/>
            <person name="Mendonca-Neto R."/>
            <person name="Silva R."/>
            <person name="Teixeira S.M."/>
            <person name="Murta S.M."/>
            <person name="Sincero T.C."/>
            <person name="Mendes T.A."/>
            <person name="Urmenyi T.P."/>
            <person name="Silva V.G."/>
            <person name="da Rocha W.D."/>
            <person name="Andersson B."/>
            <person name="Romanha A.J."/>
            <person name="Steindel M."/>
            <person name="de Vasconcelos A.T."/>
            <person name="Grisard E.C."/>
        </authorList>
    </citation>
    <scope>NUCLEOTIDE SEQUENCE [LARGE SCALE GENOMIC DNA]</scope>
    <source>
        <strain evidence="9 10">SC58</strain>
    </source>
</reference>
<dbReference type="MEROPS" id="M03.011"/>
<dbReference type="OrthoDB" id="534666at2759"/>
<dbReference type="InterPro" id="IPR024077">
    <property type="entry name" value="Neurolysin/TOP_dom2"/>
</dbReference>
<dbReference type="SUPFAM" id="SSF55486">
    <property type="entry name" value="Metalloproteases ('zincins'), catalytic domain"/>
    <property type="match status" value="1"/>
</dbReference>
<evidence type="ECO:0000256" key="4">
    <source>
        <dbReference type="ARBA" id="ARBA00022801"/>
    </source>
</evidence>
<dbReference type="PANTHER" id="PTHR11804">
    <property type="entry name" value="PROTEASE M3 THIMET OLIGOPEPTIDASE-RELATED"/>
    <property type="match status" value="1"/>
</dbReference>
<dbReference type="EMBL" id="AUPL01004069">
    <property type="protein sequence ID" value="ESL08232.1"/>
    <property type="molecule type" value="Genomic_DNA"/>
</dbReference>
<dbReference type="InterPro" id="IPR045090">
    <property type="entry name" value="Pept_M3A_M3B"/>
</dbReference>
<dbReference type="Pfam" id="PF01432">
    <property type="entry name" value="Peptidase_M3"/>
    <property type="match status" value="1"/>
</dbReference>
<dbReference type="InterPro" id="IPR024079">
    <property type="entry name" value="MetalloPept_cat_dom_sf"/>
</dbReference>
<keyword evidence="4 7" id="KW-0378">Hydrolase</keyword>
<dbReference type="Proteomes" id="UP000031737">
    <property type="component" value="Unassembled WGS sequence"/>
</dbReference>
<proteinExistence type="inferred from homology"/>
<evidence type="ECO:0000256" key="1">
    <source>
        <dbReference type="ARBA" id="ARBA00006040"/>
    </source>
</evidence>
<feature type="domain" description="Peptidase M3A/M3B catalytic" evidence="8">
    <location>
        <begin position="228"/>
        <end position="685"/>
    </location>
</feature>
<dbReference type="InterPro" id="IPR001567">
    <property type="entry name" value="Pept_M3A_M3B_dom"/>
</dbReference>
<evidence type="ECO:0000256" key="2">
    <source>
        <dbReference type="ARBA" id="ARBA00022670"/>
    </source>
</evidence>
<accession>A0A061J4K3</accession>
<evidence type="ECO:0000256" key="3">
    <source>
        <dbReference type="ARBA" id="ARBA00022723"/>
    </source>
</evidence>
<dbReference type="VEuPathDB" id="TriTrypDB:TRSC58_04069"/>
<dbReference type="AlphaFoldDB" id="A0A061J4K3"/>
<name>A0A061J4K3_TRYRA</name>
<dbReference type="GO" id="GO:0046872">
    <property type="term" value="F:metal ion binding"/>
    <property type="evidence" value="ECO:0007669"/>
    <property type="project" value="UniProtKB-UniRule"/>
</dbReference>
<comment type="cofactor">
    <cofactor evidence="7">
        <name>Zn(2+)</name>
        <dbReference type="ChEBI" id="CHEBI:29105"/>
    </cofactor>
    <text evidence="7">Binds 1 zinc ion.</text>
</comment>
<evidence type="ECO:0000259" key="8">
    <source>
        <dbReference type="Pfam" id="PF01432"/>
    </source>
</evidence>
<sequence>MRMALRIFADVDTASKCACLFPKDVSACRTVAEAAKTRALGKLNAIYSVAGNRTFANTAVAVDIAAAEFAVSSSLLSVIMNVSADEATREEANKQVVELNSFEIDNFQYNKRLYEALKDVSRSVEYRKEYLEGNKDKEYSYWLEDELKAYRRKGMELPEDSFKEVVTLRKDLSALCTTFSRNISEDRSEILVSAEGLKGVPESIVKGLKKGEDGRFVLKMDYPTYFGVMKNAEVAATRLAMARAASNKAYPVNEPVLKEMIVKRQALAELLGFPSYSYLNLDDKMAKSPDTAKAFVDDLIPRLQQKWKSELELIKKHLHESCILTEDGRLQEYDVAFMMNQIKKNQFNVSETKIQEYFPLDVTVKGLFDIYQAFFNINFSRIDNGSELWDESVFTLCVKDNATGRTLGHVIMDLFPREGKFSHACCHPVVPPVLLHGSENEFSPALGVVIANFPAPSKDQPSLFLHDDVVTFFHEFGHAIHGLLGRSRMATFAGTNVKRDFVELPSQMLEEWVWEPELLQKITSHYKTHEHLPSSLAEAKVKSRNVFSGRDSLRQLEFATYSLEIFAASFAGGKDTNKLDTTELMKNVRSRINPDIKYADDTHFECSFGHLTSYGAGYYGYMWSKVFALDVYGYIKSHNGLLDPVLGKRYISDIIGVGGGKDPSEMLKNFLGREPNSDAFLKSLGV</sequence>
<keyword evidence="6 7" id="KW-0482">Metalloprotease</keyword>
<dbReference type="CDD" id="cd06455">
    <property type="entry name" value="M3A_TOP"/>
    <property type="match status" value="1"/>
</dbReference>
<evidence type="ECO:0000313" key="9">
    <source>
        <dbReference type="EMBL" id="ESL08232.1"/>
    </source>
</evidence>
<dbReference type="GO" id="GO:0004222">
    <property type="term" value="F:metalloendopeptidase activity"/>
    <property type="evidence" value="ECO:0007669"/>
    <property type="project" value="InterPro"/>
</dbReference>
<comment type="caution">
    <text evidence="9">The sequence shown here is derived from an EMBL/GenBank/DDBJ whole genome shotgun (WGS) entry which is preliminary data.</text>
</comment>
<comment type="similarity">
    <text evidence="1 7">Belongs to the peptidase M3 family.</text>
</comment>
<dbReference type="GO" id="GO:0006518">
    <property type="term" value="P:peptide metabolic process"/>
    <property type="evidence" value="ECO:0007669"/>
    <property type="project" value="TreeGrafter"/>
</dbReference>
<keyword evidence="10" id="KW-1185">Reference proteome</keyword>
<evidence type="ECO:0000256" key="6">
    <source>
        <dbReference type="ARBA" id="ARBA00023049"/>
    </source>
</evidence>
<dbReference type="Gene3D" id="1.10.1370.10">
    <property type="entry name" value="Neurolysin, domain 3"/>
    <property type="match status" value="1"/>
</dbReference>
<dbReference type="PANTHER" id="PTHR11804:SF84">
    <property type="entry name" value="SACCHAROLYSIN"/>
    <property type="match status" value="1"/>
</dbReference>
<evidence type="ECO:0000256" key="7">
    <source>
        <dbReference type="RuleBase" id="RU003435"/>
    </source>
</evidence>